<comment type="caution">
    <text evidence="2">The sequence shown here is derived from an EMBL/GenBank/DDBJ whole genome shotgun (WGS) entry which is preliminary data.</text>
</comment>
<dbReference type="OrthoDB" id="1523598at2"/>
<protein>
    <submittedName>
        <fullName evidence="2">DUF3380 domain-containing protein</fullName>
    </submittedName>
</protein>
<dbReference type="Proteomes" id="UP000282837">
    <property type="component" value="Unassembled WGS sequence"/>
</dbReference>
<dbReference type="EMBL" id="SACO01000009">
    <property type="protein sequence ID" value="RVU04246.1"/>
    <property type="molecule type" value="Genomic_DNA"/>
</dbReference>
<keyword evidence="3" id="KW-1185">Reference proteome</keyword>
<evidence type="ECO:0000313" key="2">
    <source>
        <dbReference type="EMBL" id="RVU04246.1"/>
    </source>
</evidence>
<name>A0A3S2UQD2_9SPHN</name>
<organism evidence="2 3">
    <name type="scientific">Novosphingobium umbonatum</name>
    <dbReference type="NCBI Taxonomy" id="1908524"/>
    <lineage>
        <taxon>Bacteria</taxon>
        <taxon>Pseudomonadati</taxon>
        <taxon>Pseudomonadota</taxon>
        <taxon>Alphaproteobacteria</taxon>
        <taxon>Sphingomonadales</taxon>
        <taxon>Sphingomonadaceae</taxon>
        <taxon>Novosphingobium</taxon>
    </lineage>
</organism>
<dbReference type="Pfam" id="PF11860">
    <property type="entry name" value="Muramidase"/>
    <property type="match status" value="1"/>
</dbReference>
<evidence type="ECO:0000313" key="3">
    <source>
        <dbReference type="Proteomes" id="UP000282837"/>
    </source>
</evidence>
<feature type="domain" description="N-acetylmuramidase" evidence="1">
    <location>
        <begin position="56"/>
        <end position="218"/>
    </location>
</feature>
<accession>A0A3S2UQD2</accession>
<gene>
    <name evidence="2" type="ORF">EOE18_12155</name>
</gene>
<sequence>MNITDLQKAIGAKADGIWGEGSRKALLNAFTNANPAAGKITPDQLKELATRLKVSVKQIAAVASVEAGGSGYDASGKPKILFERHKFYKLTGGIYGETTFSNKAAGGYNENSWDKLAGAIGTGAVDAAFMSASWGKFQVMGEYWDEFHFASPFAFAFSTVASEKAHYEMLANYVEVNHLQDEMAKLSTNPEDCRAFAKAYNGPAYVNFNYHSKLAQAMK</sequence>
<proteinExistence type="predicted"/>
<reference evidence="2 3" key="1">
    <citation type="submission" date="2019-01" db="EMBL/GenBank/DDBJ databases">
        <authorList>
            <person name="Chen W.-M."/>
        </authorList>
    </citation>
    <scope>NUCLEOTIDE SEQUENCE [LARGE SCALE GENOMIC DNA]</scope>
    <source>
        <strain evidence="2 3">FSY-9</strain>
    </source>
</reference>
<dbReference type="InterPro" id="IPR024408">
    <property type="entry name" value="Muramidase"/>
</dbReference>
<evidence type="ECO:0000259" key="1">
    <source>
        <dbReference type="Pfam" id="PF11860"/>
    </source>
</evidence>
<dbReference type="RefSeq" id="WP_127709887.1">
    <property type="nucleotide sequence ID" value="NZ_SACO01000009.1"/>
</dbReference>
<dbReference type="AlphaFoldDB" id="A0A3S2UQD2"/>